<dbReference type="Proteomes" id="UP000196355">
    <property type="component" value="Unassembled WGS sequence"/>
</dbReference>
<keyword evidence="2" id="KW-0378">Hydrolase</keyword>
<dbReference type="GO" id="GO:0051117">
    <property type="term" value="F:ATPase binding"/>
    <property type="evidence" value="ECO:0007669"/>
    <property type="project" value="TreeGrafter"/>
</dbReference>
<dbReference type="PANTHER" id="PTHR10381">
    <property type="entry name" value="ATP-DEPENDENT CLP PROTEASE PROTEOLYTIC SUBUNIT"/>
    <property type="match status" value="1"/>
</dbReference>
<keyword evidence="3" id="KW-0720">Serine protease</keyword>
<evidence type="ECO:0000256" key="1">
    <source>
        <dbReference type="ARBA" id="ARBA00022670"/>
    </source>
</evidence>
<dbReference type="GO" id="GO:0004176">
    <property type="term" value="F:ATP-dependent peptidase activity"/>
    <property type="evidence" value="ECO:0007669"/>
    <property type="project" value="TreeGrafter"/>
</dbReference>
<name>A0A202CEA1_9FLAO</name>
<proteinExistence type="predicted"/>
<reference evidence="5" key="1">
    <citation type="submission" date="2017-02" db="EMBL/GenBank/DDBJ databases">
        <authorList>
            <person name="Tetz G."/>
            <person name="Tetz V."/>
        </authorList>
    </citation>
    <scope>NUCLEOTIDE SEQUENCE [LARGE SCALE GENOMIC DNA]</scope>
    <source>
        <strain evidence="5">VT16-26</strain>
    </source>
</reference>
<organism evidence="4 5">
    <name type="scientific">Chryseobacterium mucoviscidosis</name>
    <dbReference type="NCBI Taxonomy" id="1945581"/>
    <lineage>
        <taxon>Bacteria</taxon>
        <taxon>Pseudomonadati</taxon>
        <taxon>Bacteroidota</taxon>
        <taxon>Flavobacteriia</taxon>
        <taxon>Flavobacteriales</taxon>
        <taxon>Weeksellaceae</taxon>
        <taxon>Chryseobacterium group</taxon>
        <taxon>Chryseobacterium</taxon>
    </lineage>
</organism>
<dbReference type="PANTHER" id="PTHR10381:SF70">
    <property type="entry name" value="ATP-DEPENDENT CLP PROTEASE PROTEOLYTIC SUBUNIT"/>
    <property type="match status" value="1"/>
</dbReference>
<keyword evidence="1 4" id="KW-0645">Protease</keyword>
<dbReference type="InterPro" id="IPR023562">
    <property type="entry name" value="ClpP/TepA"/>
</dbReference>
<dbReference type="Pfam" id="PF00574">
    <property type="entry name" value="CLP_protease"/>
    <property type="match status" value="1"/>
</dbReference>
<sequence>KLNKILAERTGQPLEVIERDTDRDNFKTAEEAKEYGLIDKVLTRNIDAQK</sequence>
<dbReference type="GO" id="GO:0004252">
    <property type="term" value="F:serine-type endopeptidase activity"/>
    <property type="evidence" value="ECO:0007669"/>
    <property type="project" value="TreeGrafter"/>
</dbReference>
<dbReference type="AlphaFoldDB" id="A0A202CEA1"/>
<evidence type="ECO:0000313" key="4">
    <source>
        <dbReference type="EMBL" id="OVE62018.1"/>
    </source>
</evidence>
<dbReference type="EMBL" id="MVAG01000055">
    <property type="protein sequence ID" value="OVE62018.1"/>
    <property type="molecule type" value="Genomic_DNA"/>
</dbReference>
<accession>A0A202CEA1</accession>
<evidence type="ECO:0000256" key="2">
    <source>
        <dbReference type="ARBA" id="ARBA00022801"/>
    </source>
</evidence>
<gene>
    <name evidence="4" type="ORF">B0E34_01175</name>
</gene>
<comment type="caution">
    <text evidence="4">The sequence shown here is derived from an EMBL/GenBank/DDBJ whole genome shotgun (WGS) entry which is preliminary data.</text>
</comment>
<dbReference type="InterPro" id="IPR029045">
    <property type="entry name" value="ClpP/crotonase-like_dom_sf"/>
</dbReference>
<dbReference type="GO" id="GO:0006515">
    <property type="term" value="P:protein quality control for misfolded or incompletely synthesized proteins"/>
    <property type="evidence" value="ECO:0007669"/>
    <property type="project" value="TreeGrafter"/>
</dbReference>
<dbReference type="GO" id="GO:0009368">
    <property type="term" value="C:endopeptidase Clp complex"/>
    <property type="evidence" value="ECO:0007669"/>
    <property type="project" value="TreeGrafter"/>
</dbReference>
<dbReference type="Gene3D" id="3.90.226.10">
    <property type="entry name" value="2-enoyl-CoA Hydratase, Chain A, domain 1"/>
    <property type="match status" value="1"/>
</dbReference>
<protein>
    <submittedName>
        <fullName evidence="4">ATP-dependent Clp protease proteolytic subunit</fullName>
    </submittedName>
</protein>
<evidence type="ECO:0000256" key="3">
    <source>
        <dbReference type="ARBA" id="ARBA00022825"/>
    </source>
</evidence>
<evidence type="ECO:0000313" key="5">
    <source>
        <dbReference type="Proteomes" id="UP000196355"/>
    </source>
</evidence>
<dbReference type="SUPFAM" id="SSF52096">
    <property type="entry name" value="ClpP/crotonase"/>
    <property type="match status" value="1"/>
</dbReference>
<feature type="non-terminal residue" evidence="4">
    <location>
        <position position="1"/>
    </location>
</feature>
<keyword evidence="5" id="KW-1185">Reference proteome</keyword>